<dbReference type="Gene3D" id="3.10.620.30">
    <property type="match status" value="1"/>
</dbReference>
<dbReference type="Pfam" id="PF01841">
    <property type="entry name" value="Transglut_core"/>
    <property type="match status" value="1"/>
</dbReference>
<dbReference type="AlphaFoldDB" id="A0A133UI76"/>
<keyword evidence="3" id="KW-1185">Reference proteome</keyword>
<reference evidence="2 3" key="1">
    <citation type="journal article" date="2016" name="Sci. Rep.">
        <title>Metabolic traits of an uncultured archaeal lineage -MSBL1- from brine pools of the Red Sea.</title>
        <authorList>
            <person name="Mwirichia R."/>
            <person name="Alam I."/>
            <person name="Rashid M."/>
            <person name="Vinu M."/>
            <person name="Ba-Alawi W."/>
            <person name="Anthony Kamau A."/>
            <person name="Kamanda Ngugi D."/>
            <person name="Goker M."/>
            <person name="Klenk H.P."/>
            <person name="Bajic V."/>
            <person name="Stingl U."/>
        </authorList>
    </citation>
    <scope>NUCLEOTIDE SEQUENCE [LARGE SCALE GENOMIC DNA]</scope>
    <source>
        <strain evidence="2">SCGC-AAA259E22</strain>
    </source>
</reference>
<dbReference type="PANTHER" id="PTHR33490">
    <property type="entry name" value="BLR5614 PROTEIN-RELATED"/>
    <property type="match status" value="1"/>
</dbReference>
<proteinExistence type="predicted"/>
<protein>
    <recommendedName>
        <fullName evidence="1">Transglutaminase-like domain-containing protein</fullName>
    </recommendedName>
</protein>
<dbReference type="SUPFAM" id="SSF54001">
    <property type="entry name" value="Cysteine proteinases"/>
    <property type="match status" value="1"/>
</dbReference>
<evidence type="ECO:0000259" key="1">
    <source>
        <dbReference type="Pfam" id="PF01841"/>
    </source>
</evidence>
<feature type="domain" description="Transglutaminase-like" evidence="1">
    <location>
        <begin position="42"/>
        <end position="148"/>
    </location>
</feature>
<dbReference type="EMBL" id="LHXP01000004">
    <property type="protein sequence ID" value="KXA93877.1"/>
    <property type="molecule type" value="Genomic_DNA"/>
</dbReference>
<dbReference type="InterPro" id="IPR038765">
    <property type="entry name" value="Papain-like_cys_pep_sf"/>
</dbReference>
<gene>
    <name evidence="2" type="ORF">AKJ66_00605</name>
</gene>
<dbReference type="PANTHER" id="PTHR33490:SF3">
    <property type="entry name" value="CONSERVED INTEGRAL MEMBRANE PROTEIN"/>
    <property type="match status" value="1"/>
</dbReference>
<sequence>MQQFIGRLEENELDKYLKSTPAIDCDDKNIRRKANNLTSGLKISEKAKILFYFVRDEIKYNPYVPSFSLEDHQASKTLARGEGYCVQKAVLLAALARASNIPSRLRFADIRNYLLSEKLKNLLRGKNLLVFHGYNELYIGDKWVKATPAFDLEMCRKHNIVPVDFDGKTDAVFQDHDMHGRPHIEYVRDRGHYEHLPISEMKKTRCQAYGSDYYERKKQVRKGREK</sequence>
<evidence type="ECO:0000313" key="2">
    <source>
        <dbReference type="EMBL" id="KXA93877.1"/>
    </source>
</evidence>
<dbReference type="InterPro" id="IPR002931">
    <property type="entry name" value="Transglutaminase-like"/>
</dbReference>
<accession>A0A133UI76</accession>
<organism evidence="2 3">
    <name type="scientific">candidate division MSBL1 archaeon SCGC-AAA259E22</name>
    <dbReference type="NCBI Taxonomy" id="1698265"/>
    <lineage>
        <taxon>Archaea</taxon>
        <taxon>Methanobacteriati</taxon>
        <taxon>Methanobacteriota</taxon>
        <taxon>candidate division MSBL1</taxon>
    </lineage>
</organism>
<name>A0A133UI76_9EURY</name>
<dbReference type="Proteomes" id="UP000070657">
    <property type="component" value="Unassembled WGS sequence"/>
</dbReference>
<evidence type="ECO:0000313" key="3">
    <source>
        <dbReference type="Proteomes" id="UP000070657"/>
    </source>
</evidence>
<comment type="caution">
    <text evidence="2">The sequence shown here is derived from an EMBL/GenBank/DDBJ whole genome shotgun (WGS) entry which is preliminary data.</text>
</comment>